<reference evidence="2" key="1">
    <citation type="submission" date="2020-01" db="EMBL/GenBank/DDBJ databases">
        <title>Genome Sequencing of Three Apophysomyces-Like Fungal Strains Confirms a Novel Fungal Genus in the Mucoromycota with divergent Burkholderia-like Endosymbiotic Bacteria.</title>
        <authorList>
            <person name="Stajich J.E."/>
            <person name="Macias A.M."/>
            <person name="Carter-House D."/>
            <person name="Lovett B."/>
            <person name="Kasson L.R."/>
            <person name="Berry K."/>
            <person name="Grigoriev I."/>
            <person name="Chang Y."/>
            <person name="Spatafora J."/>
            <person name="Kasson M.T."/>
        </authorList>
    </citation>
    <scope>NUCLEOTIDE SEQUENCE</scope>
    <source>
        <strain evidence="2">NRRL A-21654</strain>
    </source>
</reference>
<protein>
    <recommendedName>
        <fullName evidence="1">RNB domain-containing protein</fullName>
    </recommendedName>
</protein>
<dbReference type="Proteomes" id="UP000605846">
    <property type="component" value="Unassembled WGS sequence"/>
</dbReference>
<name>A0A8H7BY55_9FUNG</name>
<dbReference type="InterPro" id="IPR012340">
    <property type="entry name" value="NA-bd_OB-fold"/>
</dbReference>
<dbReference type="PANTHER" id="PTHR23355">
    <property type="entry name" value="RIBONUCLEASE"/>
    <property type="match status" value="1"/>
</dbReference>
<evidence type="ECO:0000259" key="1">
    <source>
        <dbReference type="SMART" id="SM00955"/>
    </source>
</evidence>
<evidence type="ECO:0000313" key="3">
    <source>
        <dbReference type="Proteomes" id="UP000605846"/>
    </source>
</evidence>
<organism evidence="2 3">
    <name type="scientific">Apophysomyces ossiformis</name>
    <dbReference type="NCBI Taxonomy" id="679940"/>
    <lineage>
        <taxon>Eukaryota</taxon>
        <taxon>Fungi</taxon>
        <taxon>Fungi incertae sedis</taxon>
        <taxon>Mucoromycota</taxon>
        <taxon>Mucoromycotina</taxon>
        <taxon>Mucoromycetes</taxon>
        <taxon>Mucorales</taxon>
        <taxon>Mucorineae</taxon>
        <taxon>Mucoraceae</taxon>
        <taxon>Apophysomyces</taxon>
    </lineage>
</organism>
<proteinExistence type="predicted"/>
<gene>
    <name evidence="2" type="ORF">EC973_002496</name>
</gene>
<dbReference type="EMBL" id="JABAYA010000017">
    <property type="protein sequence ID" value="KAF7730253.1"/>
    <property type="molecule type" value="Genomic_DNA"/>
</dbReference>
<evidence type="ECO:0000313" key="2">
    <source>
        <dbReference type="EMBL" id="KAF7730253.1"/>
    </source>
</evidence>
<dbReference type="PANTHER" id="PTHR23355:SF65">
    <property type="entry name" value="EXORIBONUCLEASE CYT-4, PUTATIVE (AFU_ORTHOLOGUE AFUA_7G01550)-RELATED"/>
    <property type="match status" value="1"/>
</dbReference>
<dbReference type="SUPFAM" id="SSF50249">
    <property type="entry name" value="Nucleic acid-binding proteins"/>
    <property type="match status" value="1"/>
</dbReference>
<sequence>MLLNTNYRGIVIQRKKVAGGMQRISVYCSSRKTIDVRSDSIAFSVPAQDFRKYVKSPLEIDETGEKAQSIPLEYDRAIKAYWGKIKTQRSIGYSRLETIYDHFIKQANSDNDKVTVTLEDLAKYAFGEKEFDEKRYETLYATFAHIVDDNVRFIPTLYGHSTGKWELRSKNSTKELQQIVDWIRSRDEAYTNFLEHTKALVEFYQSHADPIYGTISKRDISAGKKLVSQLTKTDKRFINFFVDWIKSPEVVTRSLPHGKHCPTILKALGCYSASTLMDQSLAVTFLKQVGMFKPWDNVSLVDNADSISEFVWSEKAKASEQKMQQYADAFLGADNVHKAGFNARDTCDGIRHDFGDMPVYTIDDPSAKEIDDGISIERIPNEDASWLHVHIADPSAYISPGHELTRIMEERIQTLYLPETHFPILPERLASEKFSLSVSAHSAPNRNGSQYAMTFSTKLDKDGNIMAWKVQPSLVKNIVKVYYDDVDRILEPVASVSTNDPLVDFSKTFVHPVTDEAVEIPKNHRLDKLHEKNLIDLYHLTRKHYDFRKRNGAIQFSRPTAQVSLSPTPLDIPEFEFSKPSFVSNIPTVRVSLDRSSSSPARRMVAETMIMGGRIVSQFGREHGIPLPFRTQSWSENVDRTLLQELLDSRDPVHGMVKFNDMLMYAPMFTPASITTVAGLPHAIMGISDGYVKATSPLRRYLDIVVHWQLKAHLLKEKAPFTVEDLRRFAPQVEAREKALSYIGARGTHHWVTQLLQRYQAEHQEKVWTCIANESDRVSYSELGGAINTAAVTILELGIRARVENLDRAVQVGDIMKVRVTKIDPLSGFVNLAIV</sequence>
<dbReference type="OrthoDB" id="2285229at2759"/>
<dbReference type="Pfam" id="PF00773">
    <property type="entry name" value="RNB"/>
    <property type="match status" value="1"/>
</dbReference>
<keyword evidence="3" id="KW-1185">Reference proteome</keyword>
<feature type="domain" description="RNB" evidence="1">
    <location>
        <begin position="351"/>
        <end position="716"/>
    </location>
</feature>
<accession>A0A8H7BY55</accession>
<dbReference type="AlphaFoldDB" id="A0A8H7BY55"/>
<dbReference type="GO" id="GO:0003723">
    <property type="term" value="F:RNA binding"/>
    <property type="evidence" value="ECO:0007669"/>
    <property type="project" value="InterPro"/>
</dbReference>
<dbReference type="SMART" id="SM00955">
    <property type="entry name" value="RNB"/>
    <property type="match status" value="1"/>
</dbReference>
<dbReference type="GO" id="GO:0000175">
    <property type="term" value="F:3'-5'-RNA exonuclease activity"/>
    <property type="evidence" value="ECO:0007669"/>
    <property type="project" value="TreeGrafter"/>
</dbReference>
<dbReference type="GO" id="GO:0000932">
    <property type="term" value="C:P-body"/>
    <property type="evidence" value="ECO:0007669"/>
    <property type="project" value="TreeGrafter"/>
</dbReference>
<dbReference type="InterPro" id="IPR001900">
    <property type="entry name" value="RNase_II/R"/>
</dbReference>
<comment type="caution">
    <text evidence="2">The sequence shown here is derived from an EMBL/GenBank/DDBJ whole genome shotgun (WGS) entry which is preliminary data.</text>
</comment>
<dbReference type="GO" id="GO:0006402">
    <property type="term" value="P:mRNA catabolic process"/>
    <property type="evidence" value="ECO:0007669"/>
    <property type="project" value="TreeGrafter"/>
</dbReference>
<dbReference type="InterPro" id="IPR050180">
    <property type="entry name" value="RNR_Ribonuclease"/>
</dbReference>